<sequence length="335" mass="36544">MTLFNNCASLSCVGILLMMVLCILVNTKDAQSVRIGSKTLQANDNLFNNLYRHKRKGTNTHTKKQQVSPSPCIVEHAGGIINDRIFLRCSTSLSSVMDENYANSQRSEANHCKERKRRRIITNTLTLLTSSKINSRFCQAANAAAPSPPPNPLNLKGTFWETGAIYQKSDVSKDPNELLDELREIAVALKALSEESSDTLSEIETISRRLRGGNGSIISESRLRTRAFAVIGLIEDAADSSRVSDLFRAFLVRYDALDSALLASSGPQGVASSLGLATLVSPLAAYNQAVRISESEKQFGTGDVRLNVLAAFGEANKSLGFFIKEADKAIEKQEI</sequence>
<accession>A0A7S0GD66</accession>
<evidence type="ECO:0000256" key="1">
    <source>
        <dbReference type="SAM" id="SignalP"/>
    </source>
</evidence>
<gene>
    <name evidence="2" type="ORF">PINE0816_LOCUS6750</name>
</gene>
<feature type="signal peptide" evidence="1">
    <location>
        <begin position="1"/>
        <end position="30"/>
    </location>
</feature>
<feature type="chain" id="PRO_5030649812" evidence="1">
    <location>
        <begin position="31"/>
        <end position="335"/>
    </location>
</feature>
<proteinExistence type="predicted"/>
<reference evidence="2" key="1">
    <citation type="submission" date="2021-01" db="EMBL/GenBank/DDBJ databases">
        <authorList>
            <person name="Corre E."/>
            <person name="Pelletier E."/>
            <person name="Niang G."/>
            <person name="Scheremetjew M."/>
            <person name="Finn R."/>
            <person name="Kale V."/>
            <person name="Holt S."/>
            <person name="Cochrane G."/>
            <person name="Meng A."/>
            <person name="Brown T."/>
            <person name="Cohen L."/>
        </authorList>
    </citation>
    <scope>NUCLEOTIDE SEQUENCE</scope>
    <source>
        <strain evidence="2">CCAP1064/1</strain>
    </source>
</reference>
<dbReference type="EMBL" id="HBEL01014144">
    <property type="protein sequence ID" value="CAD8410627.1"/>
    <property type="molecule type" value="Transcribed_RNA"/>
</dbReference>
<dbReference type="AlphaFoldDB" id="A0A7S0GD66"/>
<keyword evidence="1" id="KW-0732">Signal</keyword>
<organism evidence="2">
    <name type="scientific">Proboscia inermis</name>
    <dbReference type="NCBI Taxonomy" id="420281"/>
    <lineage>
        <taxon>Eukaryota</taxon>
        <taxon>Sar</taxon>
        <taxon>Stramenopiles</taxon>
        <taxon>Ochrophyta</taxon>
        <taxon>Bacillariophyta</taxon>
        <taxon>Coscinodiscophyceae</taxon>
        <taxon>Rhizosoleniophycidae</taxon>
        <taxon>Rhizosoleniales</taxon>
        <taxon>Rhizosoleniaceae</taxon>
        <taxon>Proboscia</taxon>
    </lineage>
</organism>
<evidence type="ECO:0000313" key="2">
    <source>
        <dbReference type="EMBL" id="CAD8410627.1"/>
    </source>
</evidence>
<name>A0A7S0GD66_9STRA</name>
<protein>
    <submittedName>
        <fullName evidence="2">Uncharacterized protein</fullName>
    </submittedName>
</protein>